<evidence type="ECO:0000313" key="3">
    <source>
        <dbReference type="Proteomes" id="UP001178461"/>
    </source>
</evidence>
<reference evidence="2" key="1">
    <citation type="submission" date="2022-12" db="EMBL/GenBank/DDBJ databases">
        <authorList>
            <person name="Alioto T."/>
            <person name="Alioto T."/>
            <person name="Gomez Garrido J."/>
        </authorList>
    </citation>
    <scope>NUCLEOTIDE SEQUENCE</scope>
</reference>
<gene>
    <name evidence="2" type="ORF">PODLI_1B032919</name>
</gene>
<evidence type="ECO:0000256" key="1">
    <source>
        <dbReference type="SAM" id="MobiDB-lite"/>
    </source>
</evidence>
<name>A0AA35LE79_9SAUR</name>
<sequence>MREKPTCPSSSSLLSTHSSCLACCCTKPHHFHARIFLHLDLGGGHRVVVVLPHLLSTPERLPTSRNAFVFKRKSGMYPLCLLPSPPPPTRPPTTYAIFAQGVPGPTPSANQNGSVVSPPPPV</sequence>
<keyword evidence="3" id="KW-1185">Reference proteome</keyword>
<dbReference type="AlphaFoldDB" id="A0AA35LE79"/>
<proteinExistence type="predicted"/>
<accession>A0AA35LE79</accession>
<dbReference type="Proteomes" id="UP001178461">
    <property type="component" value="Chromosome 15"/>
</dbReference>
<protein>
    <submittedName>
        <fullName evidence="2">Uncharacterized protein</fullName>
    </submittedName>
</protein>
<evidence type="ECO:0000313" key="2">
    <source>
        <dbReference type="EMBL" id="CAI5794672.1"/>
    </source>
</evidence>
<organism evidence="2 3">
    <name type="scientific">Podarcis lilfordi</name>
    <name type="common">Lilford's wall lizard</name>
    <dbReference type="NCBI Taxonomy" id="74358"/>
    <lineage>
        <taxon>Eukaryota</taxon>
        <taxon>Metazoa</taxon>
        <taxon>Chordata</taxon>
        <taxon>Craniata</taxon>
        <taxon>Vertebrata</taxon>
        <taxon>Euteleostomi</taxon>
        <taxon>Lepidosauria</taxon>
        <taxon>Squamata</taxon>
        <taxon>Bifurcata</taxon>
        <taxon>Unidentata</taxon>
        <taxon>Episquamata</taxon>
        <taxon>Laterata</taxon>
        <taxon>Lacertibaenia</taxon>
        <taxon>Lacertidae</taxon>
        <taxon>Podarcis</taxon>
    </lineage>
</organism>
<feature type="region of interest" description="Disordered" evidence="1">
    <location>
        <begin position="99"/>
        <end position="122"/>
    </location>
</feature>
<dbReference type="EMBL" id="OX395141">
    <property type="protein sequence ID" value="CAI5794672.1"/>
    <property type="molecule type" value="Genomic_DNA"/>
</dbReference>